<comment type="caution">
    <text evidence="1">The sequence shown here is derived from an EMBL/GenBank/DDBJ whole genome shotgun (WGS) entry which is preliminary data.</text>
</comment>
<organism evidence="1 2">
    <name type="scientific">Hydrogenispora ethanolica</name>
    <dbReference type="NCBI Taxonomy" id="1082276"/>
    <lineage>
        <taxon>Bacteria</taxon>
        <taxon>Bacillati</taxon>
        <taxon>Bacillota</taxon>
        <taxon>Hydrogenispora</taxon>
    </lineage>
</organism>
<protein>
    <submittedName>
        <fullName evidence="1">Uncharacterized protein</fullName>
    </submittedName>
</protein>
<dbReference type="RefSeq" id="WP_165908349.1">
    <property type="nucleotide sequence ID" value="NZ_SLUN01000085.1"/>
</dbReference>
<name>A0A4R1QIL2_HYDET</name>
<gene>
    <name evidence="1" type="ORF">EDC14_10851</name>
</gene>
<dbReference type="AlphaFoldDB" id="A0A4R1QIL2"/>
<evidence type="ECO:0000313" key="1">
    <source>
        <dbReference type="EMBL" id="TCL53459.1"/>
    </source>
</evidence>
<keyword evidence="2" id="KW-1185">Reference proteome</keyword>
<dbReference type="EMBL" id="SLUN01000085">
    <property type="protein sequence ID" value="TCL53459.1"/>
    <property type="molecule type" value="Genomic_DNA"/>
</dbReference>
<evidence type="ECO:0000313" key="2">
    <source>
        <dbReference type="Proteomes" id="UP000295008"/>
    </source>
</evidence>
<reference evidence="1 2" key="1">
    <citation type="submission" date="2019-03" db="EMBL/GenBank/DDBJ databases">
        <title>Genomic Encyclopedia of Type Strains, Phase IV (KMG-IV): sequencing the most valuable type-strain genomes for metagenomic binning, comparative biology and taxonomic classification.</title>
        <authorList>
            <person name="Goeker M."/>
        </authorList>
    </citation>
    <scope>NUCLEOTIDE SEQUENCE [LARGE SCALE GENOMIC DNA]</scope>
    <source>
        <strain evidence="1 2">LX-B</strain>
    </source>
</reference>
<dbReference type="Proteomes" id="UP000295008">
    <property type="component" value="Unassembled WGS sequence"/>
</dbReference>
<feature type="non-terminal residue" evidence="1">
    <location>
        <position position="1"/>
    </location>
</feature>
<sequence>GFSELLSGTALASSLGKIGTQALTTGLTSGTISVLMGGDFWDSFGQGIISGGVSGYLNSKTKFAENDFLNNIKKWFNNAFGQFAGTGEYSLKASDALALCGASNAISEALMNAVNPSSIATNDTTTDVEYDLSGAVLEGGTLLASNNTSVNRQATPAQVNGVIKVTATTRDAKGRIVQQKTDYILNGKTVKTIIASYTNGKMTGRTVLDYTTDVGKSTSRNTNNWGFSGGITWAEWGVEAGVVGLSGGAKNTKWFLSGSILFMSGEVGLDVSKLKFYAETDMAPFTLRLGPLYVDWSLVDFTKDFWGHIPDWGTKDWSIIK</sequence>
<proteinExistence type="predicted"/>
<accession>A0A4R1QIL2</accession>